<evidence type="ECO:0000256" key="10">
    <source>
        <dbReference type="ARBA" id="ARBA00023136"/>
    </source>
</evidence>
<dbReference type="InterPro" id="IPR005467">
    <property type="entry name" value="His_kinase_dom"/>
</dbReference>
<dbReference type="InterPro" id="IPR004358">
    <property type="entry name" value="Sig_transdc_His_kin-like_C"/>
</dbReference>
<dbReference type="Gene3D" id="6.10.340.10">
    <property type="match status" value="1"/>
</dbReference>
<dbReference type="SMART" id="SM00387">
    <property type="entry name" value="HATPase_c"/>
    <property type="match status" value="1"/>
</dbReference>
<dbReference type="Proteomes" id="UP001589700">
    <property type="component" value="Unassembled WGS sequence"/>
</dbReference>
<evidence type="ECO:0000256" key="5">
    <source>
        <dbReference type="ARBA" id="ARBA00022679"/>
    </source>
</evidence>
<keyword evidence="5" id="KW-0808">Transferase</keyword>
<dbReference type="SUPFAM" id="SSF47384">
    <property type="entry name" value="Homodimeric domain of signal transducing histidine kinase"/>
    <property type="match status" value="1"/>
</dbReference>
<dbReference type="InterPro" id="IPR003660">
    <property type="entry name" value="HAMP_dom"/>
</dbReference>
<dbReference type="CDD" id="cd00082">
    <property type="entry name" value="HisKA"/>
    <property type="match status" value="1"/>
</dbReference>
<protein>
    <recommendedName>
        <fullName evidence="3">histidine kinase</fullName>
        <ecNumber evidence="3">2.7.13.3</ecNumber>
    </recommendedName>
</protein>
<dbReference type="Gene3D" id="3.30.565.10">
    <property type="entry name" value="Histidine kinase-like ATPase, C-terminal domain"/>
    <property type="match status" value="1"/>
</dbReference>
<evidence type="ECO:0000256" key="1">
    <source>
        <dbReference type="ARBA" id="ARBA00000085"/>
    </source>
</evidence>
<evidence type="ECO:0000256" key="8">
    <source>
        <dbReference type="ARBA" id="ARBA00022989"/>
    </source>
</evidence>
<evidence type="ECO:0000256" key="2">
    <source>
        <dbReference type="ARBA" id="ARBA00004236"/>
    </source>
</evidence>
<dbReference type="EC" id="2.7.13.3" evidence="3"/>
<dbReference type="EMBL" id="JBHMDY010000008">
    <property type="protein sequence ID" value="MFB9260784.1"/>
    <property type="molecule type" value="Genomic_DNA"/>
</dbReference>
<dbReference type="PANTHER" id="PTHR45436:SF5">
    <property type="entry name" value="SENSOR HISTIDINE KINASE TRCS"/>
    <property type="match status" value="1"/>
</dbReference>
<keyword evidence="16" id="KW-1185">Reference proteome</keyword>
<feature type="transmembrane region" description="Helical" evidence="12">
    <location>
        <begin position="28"/>
        <end position="47"/>
    </location>
</feature>
<dbReference type="CDD" id="cd00075">
    <property type="entry name" value="HATPase"/>
    <property type="match status" value="1"/>
</dbReference>
<dbReference type="Pfam" id="PF00512">
    <property type="entry name" value="HisKA"/>
    <property type="match status" value="1"/>
</dbReference>
<dbReference type="RefSeq" id="WP_182631164.1">
    <property type="nucleotide sequence ID" value="NZ_JAALDM010000033.1"/>
</dbReference>
<comment type="caution">
    <text evidence="15">The sequence shown here is derived from an EMBL/GenBank/DDBJ whole genome shotgun (WGS) entry which is preliminary data.</text>
</comment>
<gene>
    <name evidence="15" type="ORF">ACFFVD_13315</name>
</gene>
<evidence type="ECO:0000256" key="12">
    <source>
        <dbReference type="SAM" id="Phobius"/>
    </source>
</evidence>
<dbReference type="PROSITE" id="PS50109">
    <property type="entry name" value="HIS_KIN"/>
    <property type="match status" value="1"/>
</dbReference>
<keyword evidence="8 12" id="KW-1133">Transmembrane helix</keyword>
<reference evidence="15 16" key="1">
    <citation type="submission" date="2024-09" db="EMBL/GenBank/DDBJ databases">
        <authorList>
            <person name="Sun Q."/>
            <person name="Mori K."/>
        </authorList>
    </citation>
    <scope>NUCLEOTIDE SEQUENCE [LARGE SCALE GENOMIC DNA]</scope>
    <source>
        <strain evidence="15 16">CCM 7659</strain>
    </source>
</reference>
<proteinExistence type="predicted"/>
<keyword evidence="4" id="KW-0597">Phosphoprotein</keyword>
<name>A0ABV5JSW1_9ACTN</name>
<dbReference type="SUPFAM" id="SSF158472">
    <property type="entry name" value="HAMP domain-like"/>
    <property type="match status" value="1"/>
</dbReference>
<dbReference type="InterPro" id="IPR036890">
    <property type="entry name" value="HATPase_C_sf"/>
</dbReference>
<organism evidence="15 16">
    <name type="scientific">Dietzia aerolata</name>
    <dbReference type="NCBI Taxonomy" id="595984"/>
    <lineage>
        <taxon>Bacteria</taxon>
        <taxon>Bacillati</taxon>
        <taxon>Actinomycetota</taxon>
        <taxon>Actinomycetes</taxon>
        <taxon>Mycobacteriales</taxon>
        <taxon>Dietziaceae</taxon>
        <taxon>Dietzia</taxon>
    </lineage>
</organism>
<comment type="catalytic activity">
    <reaction evidence="1">
        <text>ATP + protein L-histidine = ADP + protein N-phospho-L-histidine.</text>
        <dbReference type="EC" id="2.7.13.3"/>
    </reaction>
</comment>
<feature type="transmembrane region" description="Helical" evidence="12">
    <location>
        <begin position="191"/>
        <end position="211"/>
    </location>
</feature>
<dbReference type="InterPro" id="IPR036097">
    <property type="entry name" value="HisK_dim/P_sf"/>
</dbReference>
<dbReference type="Gene3D" id="1.10.287.130">
    <property type="match status" value="1"/>
</dbReference>
<feature type="region of interest" description="Disordered" evidence="11">
    <location>
        <begin position="478"/>
        <end position="505"/>
    </location>
</feature>
<sequence>MTTTGTTKARPHTTGRGGTTSIPARWRIVGWIVLTTALVLFGLGLTLRTLLMADVDRTANADVVQELDEFRTFAREGVDPTTAEPFDSPERMLRLYLGRQIPASHEVHLGMDDARVFAVDRSGGDPGPYDLAADSDVVNAIRESAAPSGIADTPAGPVRWGKVTIDGGDSTFVIAVFTAPERAEVDATMRVFAWGSLAGLALTALLGYLVAGQILAPVREVRQVAEGIQESDLTRRVPVHGRDDISQLAMTFNAMLDRIEAAYDTQRRFVDDAGHELRTPITVIRGHLETMDPAEDPATRAETMRLVDSELDRMSRIVTDLLTIAKAERPDFVKSRTVDAAELLLDIESQAQQLGDRRWELVEIAEGEAVLDPQRVTQAVLQLATNAVSHTEPGGRVRLGSRWIENRLVISVTDDGPGVKSEDAERIFRRFDRGGDGTGAAGGAGLGLSIVTAIAGAHGGTVTLDSIPGDGATFAVDLPAGSPTGSPAPSFDGVDAVDRTQESQS</sequence>
<evidence type="ECO:0000256" key="9">
    <source>
        <dbReference type="ARBA" id="ARBA00023012"/>
    </source>
</evidence>
<dbReference type="PANTHER" id="PTHR45436">
    <property type="entry name" value="SENSOR HISTIDINE KINASE YKOH"/>
    <property type="match status" value="1"/>
</dbReference>
<dbReference type="GO" id="GO:0016301">
    <property type="term" value="F:kinase activity"/>
    <property type="evidence" value="ECO:0007669"/>
    <property type="project" value="UniProtKB-KW"/>
</dbReference>
<dbReference type="SUPFAM" id="SSF55874">
    <property type="entry name" value="ATPase domain of HSP90 chaperone/DNA topoisomerase II/histidine kinase"/>
    <property type="match status" value="1"/>
</dbReference>
<dbReference type="InterPro" id="IPR003594">
    <property type="entry name" value="HATPase_dom"/>
</dbReference>
<feature type="compositionally biased region" description="Basic and acidic residues" evidence="11">
    <location>
        <begin position="496"/>
        <end position="505"/>
    </location>
</feature>
<evidence type="ECO:0000259" key="14">
    <source>
        <dbReference type="PROSITE" id="PS50885"/>
    </source>
</evidence>
<keyword evidence="9" id="KW-0902">Two-component regulatory system</keyword>
<dbReference type="InterPro" id="IPR050428">
    <property type="entry name" value="TCS_sensor_his_kinase"/>
</dbReference>
<evidence type="ECO:0000256" key="3">
    <source>
        <dbReference type="ARBA" id="ARBA00012438"/>
    </source>
</evidence>
<keyword evidence="6 12" id="KW-0812">Transmembrane</keyword>
<accession>A0ABV5JSW1</accession>
<dbReference type="Pfam" id="PF00672">
    <property type="entry name" value="HAMP"/>
    <property type="match status" value="1"/>
</dbReference>
<evidence type="ECO:0000256" key="7">
    <source>
        <dbReference type="ARBA" id="ARBA00022777"/>
    </source>
</evidence>
<keyword evidence="10 12" id="KW-0472">Membrane</keyword>
<evidence type="ECO:0000313" key="15">
    <source>
        <dbReference type="EMBL" id="MFB9260784.1"/>
    </source>
</evidence>
<dbReference type="InterPro" id="IPR003661">
    <property type="entry name" value="HisK_dim/P_dom"/>
</dbReference>
<dbReference type="SMART" id="SM00304">
    <property type="entry name" value="HAMP"/>
    <property type="match status" value="1"/>
</dbReference>
<dbReference type="PRINTS" id="PR00344">
    <property type="entry name" value="BCTRLSENSOR"/>
</dbReference>
<evidence type="ECO:0000256" key="4">
    <source>
        <dbReference type="ARBA" id="ARBA00022553"/>
    </source>
</evidence>
<evidence type="ECO:0000256" key="6">
    <source>
        <dbReference type="ARBA" id="ARBA00022692"/>
    </source>
</evidence>
<dbReference type="CDD" id="cd06225">
    <property type="entry name" value="HAMP"/>
    <property type="match status" value="1"/>
</dbReference>
<dbReference type="PROSITE" id="PS50885">
    <property type="entry name" value="HAMP"/>
    <property type="match status" value="1"/>
</dbReference>
<dbReference type="Pfam" id="PF02518">
    <property type="entry name" value="HATPase_c"/>
    <property type="match status" value="1"/>
</dbReference>
<feature type="domain" description="HAMP" evidence="14">
    <location>
        <begin position="212"/>
        <end position="264"/>
    </location>
</feature>
<feature type="domain" description="Histidine kinase" evidence="13">
    <location>
        <begin position="272"/>
        <end position="482"/>
    </location>
</feature>
<comment type="subcellular location">
    <subcellularLocation>
        <location evidence="2">Cell membrane</location>
    </subcellularLocation>
</comment>
<evidence type="ECO:0000313" key="16">
    <source>
        <dbReference type="Proteomes" id="UP001589700"/>
    </source>
</evidence>
<dbReference type="SMART" id="SM00388">
    <property type="entry name" value="HisKA"/>
    <property type="match status" value="1"/>
</dbReference>
<evidence type="ECO:0000256" key="11">
    <source>
        <dbReference type="SAM" id="MobiDB-lite"/>
    </source>
</evidence>
<evidence type="ECO:0000259" key="13">
    <source>
        <dbReference type="PROSITE" id="PS50109"/>
    </source>
</evidence>
<keyword evidence="7 15" id="KW-0418">Kinase</keyword>
<feature type="compositionally biased region" description="Low complexity" evidence="11">
    <location>
        <begin position="479"/>
        <end position="490"/>
    </location>
</feature>